<dbReference type="InterPro" id="IPR034505">
    <property type="entry name" value="Coproporphyrinogen-III_oxidase"/>
</dbReference>
<proteinExistence type="inferred from homology"/>
<evidence type="ECO:0000259" key="15">
    <source>
        <dbReference type="PROSITE" id="PS51918"/>
    </source>
</evidence>
<protein>
    <recommendedName>
        <fullName evidence="14">Coproporphyrinogen-III oxidase</fullName>
        <ecNumber evidence="14">1.3.98.3</ecNumber>
    </recommendedName>
</protein>
<keyword evidence="12 14" id="KW-0627">Porphyrin biosynthesis</keyword>
<sequence>MDAASPSLLERYDGNLPRYTSYPTAVRFSDAVGPAEASRWLEDIPAGEALSLYLHVPFCDELCGFCGCNTSVMRSETTREAYGKLLEDELHRVADLIPTSGTGRQPVAHLQFGGGTPTTLPEATFRALFDTLHLLFDIRADAEISIELDPRHFTPAMAHFLGDLGFTRGSLGVQDLDPAVQKACGRIQSFEQTESCVTALRAAGLASVNIDLIYGLPYQTTDSVRDTALRTASLRPDRLAVFGYAHVPWKAKRQQVMPSDALPDRDARLAQRDMIDRTLCAAGYQPVGLDHYALPHDPMAQAARDGILRRNFQGYTVDQGHSLVGIGASAISSLPGGFTQNIVSAAAYGKALAESQALPVARGVACSDDDRTRGALIERLMCDLAVDLGAFGPDDYAAERERLTQFALDGLVTLSGDRVTLTQAGRPFIRNVAAVFDRYLPTQGAGPAQHSRAI</sequence>
<keyword evidence="8 14" id="KW-0479">Metal-binding</keyword>
<dbReference type="Proteomes" id="UP000631653">
    <property type="component" value="Unassembled WGS sequence"/>
</dbReference>
<dbReference type="PIRSF" id="PIRSF000167">
    <property type="entry name" value="HemN"/>
    <property type="match status" value="1"/>
</dbReference>
<dbReference type="EMBL" id="WOSY01000005">
    <property type="protein sequence ID" value="NHN88284.1"/>
    <property type="molecule type" value="Genomic_DNA"/>
</dbReference>
<comment type="cofactor">
    <cofactor evidence="14">
        <name>[4Fe-4S] cluster</name>
        <dbReference type="ChEBI" id="CHEBI:49883"/>
    </cofactor>
    <text evidence="14">Binds 1 [4Fe-4S] cluster. The cluster is coordinated with 3 cysteines and an exchangeable S-adenosyl-L-methionine.</text>
</comment>
<evidence type="ECO:0000256" key="10">
    <source>
        <dbReference type="ARBA" id="ARBA00023004"/>
    </source>
</evidence>
<dbReference type="Pfam" id="PF06969">
    <property type="entry name" value="HemN_C"/>
    <property type="match status" value="1"/>
</dbReference>
<dbReference type="InterPro" id="IPR004558">
    <property type="entry name" value="Coprogen_oxidase_HemN"/>
</dbReference>
<dbReference type="PANTHER" id="PTHR13932:SF6">
    <property type="entry name" value="OXYGEN-INDEPENDENT COPROPORPHYRINOGEN III OXIDASE"/>
    <property type="match status" value="1"/>
</dbReference>
<evidence type="ECO:0000256" key="4">
    <source>
        <dbReference type="ARBA" id="ARBA00011245"/>
    </source>
</evidence>
<dbReference type="PANTHER" id="PTHR13932">
    <property type="entry name" value="COPROPORPHYRINIGEN III OXIDASE"/>
    <property type="match status" value="1"/>
</dbReference>
<dbReference type="GO" id="GO:0051989">
    <property type="term" value="F:coproporphyrinogen dehydrogenase activity"/>
    <property type="evidence" value="ECO:0007669"/>
    <property type="project" value="UniProtKB-EC"/>
</dbReference>
<evidence type="ECO:0000256" key="2">
    <source>
        <dbReference type="ARBA" id="ARBA00004785"/>
    </source>
</evidence>
<reference evidence="16 17" key="1">
    <citation type="journal article" date="2020" name="Int. J. Syst. Evol. Microbiol.">
        <title>Novel acetic acid bacteria from cider fermentations: Acetobacter conturbans sp. nov. and Acetobacter fallax sp. nov.</title>
        <authorList>
            <person name="Sombolestani A.S."/>
            <person name="Cleenwerck I."/>
            <person name="Cnockaert M."/>
            <person name="Borremans W."/>
            <person name="Wieme A.D."/>
            <person name="De Vuyst L."/>
            <person name="Vandamme P."/>
        </authorList>
    </citation>
    <scope>NUCLEOTIDE SEQUENCE [LARGE SCALE GENOMIC DNA]</scope>
    <source>
        <strain evidence="16 17">LMG 1627</strain>
    </source>
</reference>
<evidence type="ECO:0000256" key="6">
    <source>
        <dbReference type="ARBA" id="ARBA00022490"/>
    </source>
</evidence>
<dbReference type="PROSITE" id="PS51918">
    <property type="entry name" value="RADICAL_SAM"/>
    <property type="match status" value="1"/>
</dbReference>
<feature type="domain" description="Radical SAM core" evidence="15">
    <location>
        <begin position="44"/>
        <end position="290"/>
    </location>
</feature>
<dbReference type="Pfam" id="PF04055">
    <property type="entry name" value="Radical_SAM"/>
    <property type="match status" value="1"/>
</dbReference>
<evidence type="ECO:0000256" key="8">
    <source>
        <dbReference type="ARBA" id="ARBA00022723"/>
    </source>
</evidence>
<evidence type="ECO:0000313" key="16">
    <source>
        <dbReference type="EMBL" id="NHN88284.1"/>
    </source>
</evidence>
<accession>A0ABX0K4C1</accession>
<comment type="subcellular location">
    <subcellularLocation>
        <location evidence="1 14">Cytoplasm</location>
    </subcellularLocation>
</comment>
<organism evidence="16 17">
    <name type="scientific">Acetobacter conturbans</name>
    <dbReference type="NCBI Taxonomy" id="1737472"/>
    <lineage>
        <taxon>Bacteria</taxon>
        <taxon>Pseudomonadati</taxon>
        <taxon>Pseudomonadota</taxon>
        <taxon>Alphaproteobacteria</taxon>
        <taxon>Acetobacterales</taxon>
        <taxon>Acetobacteraceae</taxon>
        <taxon>Acetobacter</taxon>
    </lineage>
</organism>
<keyword evidence="17" id="KW-1185">Reference proteome</keyword>
<comment type="catalytic activity">
    <reaction evidence="13 14">
        <text>coproporphyrinogen III + 2 S-adenosyl-L-methionine = protoporphyrinogen IX + 2 5'-deoxyadenosine + 2 L-methionine + 2 CO2</text>
        <dbReference type="Rhea" id="RHEA:15425"/>
        <dbReference type="ChEBI" id="CHEBI:16526"/>
        <dbReference type="ChEBI" id="CHEBI:17319"/>
        <dbReference type="ChEBI" id="CHEBI:57307"/>
        <dbReference type="ChEBI" id="CHEBI:57309"/>
        <dbReference type="ChEBI" id="CHEBI:57844"/>
        <dbReference type="ChEBI" id="CHEBI:59789"/>
        <dbReference type="EC" id="1.3.98.3"/>
    </reaction>
</comment>
<evidence type="ECO:0000256" key="11">
    <source>
        <dbReference type="ARBA" id="ARBA00023014"/>
    </source>
</evidence>
<dbReference type="SFLD" id="SFLDS00029">
    <property type="entry name" value="Radical_SAM"/>
    <property type="match status" value="1"/>
</dbReference>
<comment type="subunit">
    <text evidence="4">Monomer.</text>
</comment>
<dbReference type="Gene3D" id="3.30.750.200">
    <property type="match status" value="1"/>
</dbReference>
<keyword evidence="11 14" id="KW-0411">Iron-sulfur</keyword>
<evidence type="ECO:0000256" key="14">
    <source>
        <dbReference type="PIRNR" id="PIRNR000167"/>
    </source>
</evidence>
<dbReference type="InterPro" id="IPR006638">
    <property type="entry name" value="Elp3/MiaA/NifB-like_rSAM"/>
</dbReference>
<dbReference type="EC" id="1.3.98.3" evidence="14"/>
<name>A0ABX0K4C1_9PROT</name>
<evidence type="ECO:0000256" key="13">
    <source>
        <dbReference type="ARBA" id="ARBA00048321"/>
    </source>
</evidence>
<dbReference type="SUPFAM" id="SSF102114">
    <property type="entry name" value="Radical SAM enzymes"/>
    <property type="match status" value="1"/>
</dbReference>
<evidence type="ECO:0000256" key="5">
    <source>
        <dbReference type="ARBA" id="ARBA00022485"/>
    </source>
</evidence>
<evidence type="ECO:0000256" key="9">
    <source>
        <dbReference type="ARBA" id="ARBA00023002"/>
    </source>
</evidence>
<dbReference type="RefSeq" id="WP_173569590.1">
    <property type="nucleotide sequence ID" value="NZ_WOSY01000005.1"/>
</dbReference>
<dbReference type="InterPro" id="IPR007197">
    <property type="entry name" value="rSAM"/>
</dbReference>
<evidence type="ECO:0000256" key="7">
    <source>
        <dbReference type="ARBA" id="ARBA00022691"/>
    </source>
</evidence>
<dbReference type="SFLD" id="SFLDG01065">
    <property type="entry name" value="anaerobic_coproporphyrinogen-I"/>
    <property type="match status" value="1"/>
</dbReference>
<dbReference type="InterPro" id="IPR010723">
    <property type="entry name" value="HemN_C"/>
</dbReference>
<comment type="similarity">
    <text evidence="3 14">Belongs to the anaerobic coproporphyrinogen-III oxidase family.</text>
</comment>
<keyword evidence="10 14" id="KW-0408">Iron</keyword>
<evidence type="ECO:0000256" key="12">
    <source>
        <dbReference type="ARBA" id="ARBA00023244"/>
    </source>
</evidence>
<keyword evidence="7 14" id="KW-0949">S-adenosyl-L-methionine</keyword>
<keyword evidence="5 14" id="KW-0004">4Fe-4S</keyword>
<comment type="pathway">
    <text evidence="2 14">Porphyrin-containing compound metabolism; protoporphyrin-IX biosynthesis; protoporphyrinogen-IX from coproporphyrinogen-III (AdoMet route): step 1/1.</text>
</comment>
<evidence type="ECO:0000313" key="17">
    <source>
        <dbReference type="Proteomes" id="UP000631653"/>
    </source>
</evidence>
<dbReference type="SMART" id="SM00729">
    <property type="entry name" value="Elp3"/>
    <property type="match status" value="1"/>
</dbReference>
<evidence type="ECO:0000256" key="1">
    <source>
        <dbReference type="ARBA" id="ARBA00004496"/>
    </source>
</evidence>
<keyword evidence="6 14" id="KW-0963">Cytoplasm</keyword>
<evidence type="ECO:0000256" key="3">
    <source>
        <dbReference type="ARBA" id="ARBA00005493"/>
    </source>
</evidence>
<keyword evidence="9 14" id="KW-0560">Oxidoreductase</keyword>
<comment type="caution">
    <text evidence="16">The sequence shown here is derived from an EMBL/GenBank/DDBJ whole genome shotgun (WGS) entry which is preliminary data.</text>
</comment>
<dbReference type="Gene3D" id="1.10.10.920">
    <property type="match status" value="1"/>
</dbReference>
<dbReference type="NCBIfam" id="TIGR00538">
    <property type="entry name" value="hemN"/>
    <property type="match status" value="1"/>
</dbReference>
<dbReference type="CDD" id="cd01335">
    <property type="entry name" value="Radical_SAM"/>
    <property type="match status" value="1"/>
</dbReference>
<gene>
    <name evidence="16" type="primary">hemN</name>
    <name evidence="16" type="ORF">GOB81_06535</name>
</gene>
<dbReference type="InterPro" id="IPR058240">
    <property type="entry name" value="rSAM_sf"/>
</dbReference>